<dbReference type="Proteomes" id="UP000499080">
    <property type="component" value="Unassembled WGS sequence"/>
</dbReference>
<name>A0A4Y2WTY3_ARAVE</name>
<evidence type="ECO:0000313" key="2">
    <source>
        <dbReference type="Proteomes" id="UP000499080"/>
    </source>
</evidence>
<accession>A0A4Y2WTY3</accession>
<dbReference type="AlphaFoldDB" id="A0A4Y2WTY3"/>
<dbReference type="EMBL" id="BGPR01065073">
    <property type="protein sequence ID" value="GBO39920.1"/>
    <property type="molecule type" value="Genomic_DNA"/>
</dbReference>
<reference evidence="1 2" key="1">
    <citation type="journal article" date="2019" name="Sci. Rep.">
        <title>Orb-weaving spider Araneus ventricosus genome elucidates the spidroin gene catalogue.</title>
        <authorList>
            <person name="Kono N."/>
            <person name="Nakamura H."/>
            <person name="Ohtoshi R."/>
            <person name="Moran D.A.P."/>
            <person name="Shinohara A."/>
            <person name="Yoshida Y."/>
            <person name="Fujiwara M."/>
            <person name="Mori M."/>
            <person name="Tomita M."/>
            <person name="Arakawa K."/>
        </authorList>
    </citation>
    <scope>NUCLEOTIDE SEQUENCE [LARGE SCALE GENOMIC DNA]</scope>
</reference>
<organism evidence="1 2">
    <name type="scientific">Araneus ventricosus</name>
    <name type="common">Orbweaver spider</name>
    <name type="synonym">Epeira ventricosa</name>
    <dbReference type="NCBI Taxonomy" id="182803"/>
    <lineage>
        <taxon>Eukaryota</taxon>
        <taxon>Metazoa</taxon>
        <taxon>Ecdysozoa</taxon>
        <taxon>Arthropoda</taxon>
        <taxon>Chelicerata</taxon>
        <taxon>Arachnida</taxon>
        <taxon>Araneae</taxon>
        <taxon>Araneomorphae</taxon>
        <taxon>Entelegynae</taxon>
        <taxon>Araneoidea</taxon>
        <taxon>Araneidae</taxon>
        <taxon>Araneus</taxon>
    </lineage>
</organism>
<comment type="caution">
    <text evidence="1">The sequence shown here is derived from an EMBL/GenBank/DDBJ whole genome shotgun (WGS) entry which is preliminary data.</text>
</comment>
<gene>
    <name evidence="1" type="ORF">AVEN_95488_1</name>
</gene>
<keyword evidence="2" id="KW-1185">Reference proteome</keyword>
<evidence type="ECO:0000313" key="1">
    <source>
        <dbReference type="EMBL" id="GBO39920.1"/>
    </source>
</evidence>
<proteinExistence type="predicted"/>
<protein>
    <submittedName>
        <fullName evidence="1">Uncharacterized protein</fullName>
    </submittedName>
</protein>
<sequence>MKLKWQIDHLGRNSSGVHTSDIRWNSLYQKMVFSRSGRVMMEALCDNLIQLQEFRGSERLVTQMEDILGENSNAAGRFTGTKLCKMVWNTKLAEQDEAK</sequence>